<keyword evidence="13" id="KW-1185">Reference proteome</keyword>
<dbReference type="Gene3D" id="3.20.20.220">
    <property type="match status" value="1"/>
</dbReference>
<evidence type="ECO:0000256" key="3">
    <source>
        <dbReference type="ARBA" id="ARBA00022630"/>
    </source>
</evidence>
<evidence type="ECO:0000259" key="11">
    <source>
        <dbReference type="Pfam" id="PF01619"/>
    </source>
</evidence>
<evidence type="ECO:0000256" key="5">
    <source>
        <dbReference type="ARBA" id="ARBA00022827"/>
    </source>
</evidence>
<gene>
    <name evidence="12" type="ORF">NET02_01440</name>
</gene>
<keyword evidence="5 10" id="KW-0274">FAD</keyword>
<feature type="binding site" evidence="10">
    <location>
        <begin position="217"/>
        <end position="219"/>
    </location>
    <ligand>
        <name>FAD</name>
        <dbReference type="ChEBI" id="CHEBI:57692"/>
    </ligand>
</feature>
<keyword evidence="3" id="KW-0285">Flavoprotein</keyword>
<feature type="binding site" evidence="10">
    <location>
        <position position="193"/>
    </location>
    <ligand>
        <name>FAD</name>
        <dbReference type="ChEBI" id="CHEBI:57692"/>
    </ligand>
</feature>
<dbReference type="GO" id="GO:0000166">
    <property type="term" value="F:nucleotide binding"/>
    <property type="evidence" value="ECO:0007669"/>
    <property type="project" value="UniProtKB-KW"/>
</dbReference>
<proteinExistence type="predicted"/>
<feature type="domain" description="Proline dehydrogenase" evidence="11">
    <location>
        <begin position="76"/>
        <end position="329"/>
    </location>
</feature>
<keyword evidence="7" id="KW-0642">Proline metabolism</keyword>
<reference evidence="12" key="1">
    <citation type="submission" date="2022-06" db="EMBL/GenBank/DDBJ databases">
        <title>CFH 74404 Thermomicrobiaceae sp.</title>
        <authorList>
            <person name="Ming H."/>
            <person name="Li W.-J."/>
            <person name="Zhao Z."/>
        </authorList>
    </citation>
    <scope>NUCLEOTIDE SEQUENCE</scope>
    <source>
        <strain evidence="12">CFH 74404</strain>
    </source>
</reference>
<feature type="binding site" evidence="10">
    <location>
        <begin position="256"/>
        <end position="257"/>
    </location>
    <ligand>
        <name>FAD</name>
        <dbReference type="ChEBI" id="CHEBI:57692"/>
    </ligand>
</feature>
<dbReference type="EC" id="1.5.5.2" evidence="2"/>
<feature type="binding site" evidence="10">
    <location>
        <position position="164"/>
    </location>
    <ligand>
        <name>FAD</name>
        <dbReference type="ChEBI" id="CHEBI:57692"/>
    </ligand>
</feature>
<feature type="binding site" evidence="9">
    <location>
        <position position="129"/>
    </location>
    <ligand>
        <name>substrate</name>
    </ligand>
</feature>
<dbReference type="GO" id="GO:0004657">
    <property type="term" value="F:proline dehydrogenase activity"/>
    <property type="evidence" value="ECO:0007669"/>
    <property type="project" value="UniProtKB-EC"/>
</dbReference>
<accession>A0AA41WCK1</accession>
<dbReference type="RefSeq" id="WP_284055590.1">
    <property type="nucleotide sequence ID" value="NZ_JAMSLR010000001.1"/>
</dbReference>
<organism evidence="12 13">
    <name type="scientific">Thermalbibacter longus</name>
    <dbReference type="NCBI Taxonomy" id="2951981"/>
    <lineage>
        <taxon>Bacteria</taxon>
        <taxon>Pseudomonadati</taxon>
        <taxon>Thermomicrobiota</taxon>
        <taxon>Thermomicrobia</taxon>
        <taxon>Thermomicrobiales</taxon>
        <taxon>Thermomicrobiaceae</taxon>
        <taxon>Thermalbibacter</taxon>
    </lineage>
</organism>
<feature type="binding site" evidence="9">
    <location>
        <position position="319"/>
    </location>
    <ligand>
        <name>substrate</name>
    </ligand>
</feature>
<evidence type="ECO:0000256" key="8">
    <source>
        <dbReference type="ARBA" id="ARBA00048779"/>
    </source>
</evidence>
<dbReference type="AlphaFoldDB" id="A0AA41WCK1"/>
<evidence type="ECO:0000256" key="4">
    <source>
        <dbReference type="ARBA" id="ARBA00022741"/>
    </source>
</evidence>
<protein>
    <recommendedName>
        <fullName evidence="2">proline dehydrogenase</fullName>
        <ecNumber evidence="2">1.5.5.2</ecNumber>
    </recommendedName>
</protein>
<dbReference type="SUPFAM" id="SSF51730">
    <property type="entry name" value="FAD-linked oxidoreductase"/>
    <property type="match status" value="1"/>
</dbReference>
<dbReference type="InterPro" id="IPR008219">
    <property type="entry name" value="PRODH_bac_arc"/>
</dbReference>
<dbReference type="EMBL" id="JAMSLR010000001">
    <property type="protein sequence ID" value="MCM8747805.1"/>
    <property type="molecule type" value="Genomic_DNA"/>
</dbReference>
<keyword evidence="4 10" id="KW-0547">Nucleotide-binding</keyword>
<dbReference type="Pfam" id="PF01619">
    <property type="entry name" value="Pro_dh"/>
    <property type="match status" value="1"/>
</dbReference>
<comment type="cofactor">
    <cofactor evidence="10">
        <name>FAD</name>
        <dbReference type="ChEBI" id="CHEBI:57692"/>
    </cofactor>
    <text evidence="10">Binds 1 FAD per subunit.</text>
</comment>
<dbReference type="InterPro" id="IPR029041">
    <property type="entry name" value="FAD-linked_oxidoreductase-like"/>
</dbReference>
<dbReference type="GO" id="GO:0010133">
    <property type="term" value="P:L-proline catabolic process to L-glutamate"/>
    <property type="evidence" value="ECO:0007669"/>
    <property type="project" value="InterPro"/>
</dbReference>
<evidence type="ECO:0000256" key="2">
    <source>
        <dbReference type="ARBA" id="ARBA00012695"/>
    </source>
</evidence>
<dbReference type="InterPro" id="IPR015659">
    <property type="entry name" value="Proline_oxidase"/>
</dbReference>
<sequence>MSTVRETGERPAGYAMPPTIEPDARERLAMAANGIFRRAILSATHNPLVARFVRRYGMRLGAARFVAGETLDEAVRVLRSLNAKGLRTNTTLLGEGVKDEATALGVVDAYIEILDRIAAEGLVTNVALKLTHLGLDLGEEFAYRNVRTLVEHAAALGNFIRIDMEESTRVDPTLRIYRRLRADGYDNVGTVLQAMLYRTVQDLEDLLPLKPNLRLVKGAYLEPASVAYPKKADVDRNYIRLAERCLPNAGFTAIATHDERIIAHVIDFTERHGIGRDRFEFQMLYGVRPQLQLELVRQGYRVLVATPFGTEWYFYLMRRLAERPANVLFLLRNLVKR</sequence>
<evidence type="ECO:0000256" key="6">
    <source>
        <dbReference type="ARBA" id="ARBA00023002"/>
    </source>
</evidence>
<comment type="caution">
    <text evidence="12">The sequence shown here is derived from an EMBL/GenBank/DDBJ whole genome shotgun (WGS) entry which is preliminary data.</text>
</comment>
<comment type="pathway">
    <text evidence="1">Amino-acid degradation; L-proline degradation into L-glutamate; L-glutamate from L-proline: step 1/2.</text>
</comment>
<dbReference type="PANTHER" id="PTHR13914">
    <property type="entry name" value="PROLINE OXIDASE"/>
    <property type="match status" value="1"/>
</dbReference>
<dbReference type="InterPro" id="IPR002872">
    <property type="entry name" value="Proline_DH_dom"/>
</dbReference>
<evidence type="ECO:0000256" key="7">
    <source>
        <dbReference type="ARBA" id="ARBA00023062"/>
    </source>
</evidence>
<dbReference type="PANTHER" id="PTHR13914:SF0">
    <property type="entry name" value="PROLINE DEHYDROGENASE 1, MITOCHONDRIAL"/>
    <property type="match status" value="1"/>
</dbReference>
<evidence type="ECO:0000256" key="10">
    <source>
        <dbReference type="PIRSR" id="PIRSR000196-2"/>
    </source>
</evidence>
<feature type="binding site" evidence="10">
    <location>
        <position position="231"/>
    </location>
    <ligand>
        <name>FAD</name>
        <dbReference type="ChEBI" id="CHEBI:57692"/>
    </ligand>
</feature>
<dbReference type="PIRSF" id="PIRSF000196">
    <property type="entry name" value="Pro_dehydrog"/>
    <property type="match status" value="1"/>
</dbReference>
<feature type="binding site" evidence="9">
    <location>
        <position position="318"/>
    </location>
    <ligand>
        <name>substrate</name>
    </ligand>
</feature>
<keyword evidence="6" id="KW-0560">Oxidoreductase</keyword>
<evidence type="ECO:0000256" key="1">
    <source>
        <dbReference type="ARBA" id="ARBA00004739"/>
    </source>
</evidence>
<comment type="catalytic activity">
    <reaction evidence="8">
        <text>L-proline + a quinone = (S)-1-pyrroline-5-carboxylate + a quinol + H(+)</text>
        <dbReference type="Rhea" id="RHEA:23784"/>
        <dbReference type="ChEBI" id="CHEBI:15378"/>
        <dbReference type="ChEBI" id="CHEBI:17388"/>
        <dbReference type="ChEBI" id="CHEBI:24646"/>
        <dbReference type="ChEBI" id="CHEBI:60039"/>
        <dbReference type="ChEBI" id="CHEBI:132124"/>
        <dbReference type="EC" id="1.5.5.2"/>
    </reaction>
</comment>
<dbReference type="Proteomes" id="UP001165306">
    <property type="component" value="Unassembled WGS sequence"/>
</dbReference>
<evidence type="ECO:0000313" key="13">
    <source>
        <dbReference type="Proteomes" id="UP001165306"/>
    </source>
</evidence>
<evidence type="ECO:0000313" key="12">
    <source>
        <dbReference type="EMBL" id="MCM8747805.1"/>
    </source>
</evidence>
<name>A0AA41WCK1_9BACT</name>
<evidence type="ECO:0000256" key="9">
    <source>
        <dbReference type="PIRSR" id="PIRSR000196-1"/>
    </source>
</evidence>